<gene>
    <name evidence="1" type="ORF">BO87DRAFT_453161</name>
</gene>
<accession>A0A318Y426</accession>
<evidence type="ECO:0000313" key="2">
    <source>
        <dbReference type="Proteomes" id="UP000247647"/>
    </source>
</evidence>
<sequence>MGNSSFSPVLIPSVSEQAKSRKGEEEYHKLLLQANTKGGKKFSNKQVAEILEATPGFPDEALLYNPEFVGAHIFTKTINSQTTLMRLWQVLQHLMIRCFQASSIPLGTGRRIGADIPPMVKHIENPEFKKEEAEAYHAHDSIHRCHLFIRDEERPERIH</sequence>
<keyword evidence="2" id="KW-1185">Reference proteome</keyword>
<name>A0A318Y426_ASPNB</name>
<dbReference type="GeneID" id="37130989"/>
<dbReference type="RefSeq" id="XP_025473685.1">
    <property type="nucleotide sequence ID" value="XM_025628533.1"/>
</dbReference>
<dbReference type="Proteomes" id="UP000247647">
    <property type="component" value="Unassembled WGS sequence"/>
</dbReference>
<dbReference type="EMBL" id="KZ821533">
    <property type="protein sequence ID" value="PYH28207.1"/>
    <property type="molecule type" value="Genomic_DNA"/>
</dbReference>
<evidence type="ECO:0000313" key="1">
    <source>
        <dbReference type="EMBL" id="PYH28207.1"/>
    </source>
</evidence>
<reference evidence="1" key="1">
    <citation type="submission" date="2016-12" db="EMBL/GenBank/DDBJ databases">
        <title>The genomes of Aspergillus section Nigri reveals drivers in fungal speciation.</title>
        <authorList>
            <consortium name="DOE Joint Genome Institute"/>
            <person name="Vesth T.C."/>
            <person name="Nybo J."/>
            <person name="Theobald S."/>
            <person name="Brandl J."/>
            <person name="Frisvad J.C."/>
            <person name="Nielsen K.F."/>
            <person name="Lyhne E.K."/>
            <person name="Kogle M.E."/>
            <person name="Kuo A."/>
            <person name="Riley R."/>
            <person name="Clum A."/>
            <person name="Nolan M."/>
            <person name="Lipzen A."/>
            <person name="Salamov A."/>
            <person name="Henrissat B."/>
            <person name="Wiebenga A."/>
            <person name="De Vries R.P."/>
            <person name="Grigoriev I.V."/>
            <person name="Mortensen U.H."/>
            <person name="Andersen M.R."/>
            <person name="Baker S.E."/>
        </authorList>
    </citation>
    <scope>NUCLEOTIDE SEQUENCE [LARGE SCALE GENOMIC DNA]</scope>
    <source>
        <strain evidence="1">CBS 115656</strain>
    </source>
</reference>
<protein>
    <submittedName>
        <fullName evidence="1">Uncharacterized protein</fullName>
    </submittedName>
</protein>
<organism evidence="1 2">
    <name type="scientific">Aspergillus neoniger (strain CBS 115656)</name>
    <dbReference type="NCBI Taxonomy" id="1448310"/>
    <lineage>
        <taxon>Eukaryota</taxon>
        <taxon>Fungi</taxon>
        <taxon>Dikarya</taxon>
        <taxon>Ascomycota</taxon>
        <taxon>Pezizomycotina</taxon>
        <taxon>Eurotiomycetes</taxon>
        <taxon>Eurotiomycetidae</taxon>
        <taxon>Eurotiales</taxon>
        <taxon>Aspergillaceae</taxon>
        <taxon>Aspergillus</taxon>
        <taxon>Aspergillus subgen. Circumdati</taxon>
    </lineage>
</organism>
<dbReference type="AlphaFoldDB" id="A0A318Y426"/>
<proteinExistence type="predicted"/>